<dbReference type="AlphaFoldDB" id="A0A498L2I3"/>
<feature type="compositionally biased region" description="Basic and acidic residues" evidence="13">
    <location>
        <begin position="31"/>
        <end position="40"/>
    </location>
</feature>
<evidence type="ECO:0000256" key="13">
    <source>
        <dbReference type="SAM" id="MobiDB-lite"/>
    </source>
</evidence>
<comment type="caution">
    <text evidence="15">The sequence shown here is derived from an EMBL/GenBank/DDBJ whole genome shotgun (WGS) entry which is preliminary data.</text>
</comment>
<feature type="compositionally biased region" description="Basic and acidic residues" evidence="13">
    <location>
        <begin position="1"/>
        <end position="11"/>
    </location>
</feature>
<keyword evidence="5" id="KW-0488">Methylation</keyword>
<dbReference type="PANTHER" id="PTHR11426">
    <property type="entry name" value="HISTONE H3"/>
    <property type="match status" value="1"/>
</dbReference>
<keyword evidence="10" id="KW-0539">Nucleus</keyword>
<gene>
    <name evidence="15" type="ORF">ROHU_034995</name>
</gene>
<dbReference type="EMBL" id="QBIY01013533">
    <property type="protein sequence ID" value="RXN02429.1"/>
    <property type="molecule type" value="Genomic_DNA"/>
</dbReference>
<dbReference type="PRINTS" id="PR00622">
    <property type="entry name" value="HISTONEH3"/>
</dbReference>
<evidence type="ECO:0000256" key="2">
    <source>
        <dbReference type="ARBA" id="ARBA00004286"/>
    </source>
</evidence>
<dbReference type="FunFam" id="1.10.20.10:FF:000078">
    <property type="entry name" value="Histone H3"/>
    <property type="match status" value="2"/>
</dbReference>
<dbReference type="CDD" id="cd22911">
    <property type="entry name" value="HFD_H3"/>
    <property type="match status" value="1"/>
</dbReference>
<evidence type="ECO:0000256" key="6">
    <source>
        <dbReference type="ARBA" id="ARBA00022765"/>
    </source>
</evidence>
<name>A0A498L2I3_LABRO</name>
<comment type="subcellular location">
    <subcellularLocation>
        <location evidence="2">Chromosome</location>
    </subcellularLocation>
    <subcellularLocation>
        <location evidence="1">Nucleus</location>
    </subcellularLocation>
</comment>
<keyword evidence="6" id="KW-0013">ADP-ribosylation</keyword>
<evidence type="ECO:0000256" key="4">
    <source>
        <dbReference type="ARBA" id="ARBA00022454"/>
    </source>
</evidence>
<evidence type="ECO:0000256" key="7">
    <source>
        <dbReference type="ARBA" id="ARBA00022843"/>
    </source>
</evidence>
<feature type="domain" description="Core Histone H2A/H2B/H3" evidence="14">
    <location>
        <begin position="125"/>
        <end position="212"/>
    </location>
</feature>
<protein>
    <submittedName>
        <fullName evidence="15">Histone</fullName>
    </submittedName>
</protein>
<dbReference type="FunFam" id="1.10.20.10:FF:000044">
    <property type="entry name" value="Histone H3.3"/>
    <property type="match status" value="1"/>
</dbReference>
<dbReference type="GO" id="GO:0030527">
    <property type="term" value="F:structural constituent of chromatin"/>
    <property type="evidence" value="ECO:0007669"/>
    <property type="project" value="InterPro"/>
</dbReference>
<evidence type="ECO:0000259" key="14">
    <source>
        <dbReference type="Pfam" id="PF00125"/>
    </source>
</evidence>
<evidence type="ECO:0000256" key="8">
    <source>
        <dbReference type="ARBA" id="ARBA00022990"/>
    </source>
</evidence>
<evidence type="ECO:0000256" key="9">
    <source>
        <dbReference type="ARBA" id="ARBA00023125"/>
    </source>
</evidence>
<feature type="compositionally biased region" description="Basic residues" evidence="13">
    <location>
        <begin position="75"/>
        <end position="89"/>
    </location>
</feature>
<dbReference type="Gene3D" id="1.10.20.10">
    <property type="entry name" value="Histone, subunit A"/>
    <property type="match status" value="2"/>
</dbReference>
<keyword evidence="7" id="KW-0832">Ubl conjugation</keyword>
<accession>A0A498L2I3</accession>
<evidence type="ECO:0000313" key="15">
    <source>
        <dbReference type="EMBL" id="RXN02429.1"/>
    </source>
</evidence>
<dbReference type="InterPro" id="IPR000164">
    <property type="entry name" value="Histone_H3/CENP-A"/>
</dbReference>
<evidence type="ECO:0000256" key="1">
    <source>
        <dbReference type="ARBA" id="ARBA00004123"/>
    </source>
</evidence>
<dbReference type="PROSITE" id="PS00959">
    <property type="entry name" value="HISTONE_H3_2"/>
    <property type="match status" value="1"/>
</dbReference>
<evidence type="ECO:0000256" key="12">
    <source>
        <dbReference type="ARBA" id="ARBA00023278"/>
    </source>
</evidence>
<evidence type="ECO:0000256" key="5">
    <source>
        <dbReference type="ARBA" id="ARBA00022481"/>
    </source>
</evidence>
<dbReference type="SUPFAM" id="SSF47113">
    <property type="entry name" value="Histone-fold"/>
    <property type="match status" value="2"/>
</dbReference>
<proteinExistence type="inferred from homology"/>
<dbReference type="Pfam" id="PF00125">
    <property type="entry name" value="Histone"/>
    <property type="match status" value="1"/>
</dbReference>
<sequence>MKRSAAVDDGTHQPFHLKLSSSSKNPPPRNKTSETPDRMARTKQTARKSTGGKAPRKQLATKAARKSAPSTGGVKKPHRYRMARTKQTARKSTGGKAPRKQLATKAARKSAPSTGGVKKPHRYRPGTVALREIRRYQKSTELLIRKLPFQRLVREIAQDFKTDLRFQSAAIGALQEASEAYLVGLFEDTNLCAIHAKRVTIMPKDIQLARRIRGERA</sequence>
<keyword evidence="11" id="KW-0544">Nucleosome core</keyword>
<keyword evidence="12" id="KW-0379">Hydroxylation</keyword>
<keyword evidence="9" id="KW-0238">DNA-binding</keyword>
<reference evidence="15 16" key="1">
    <citation type="submission" date="2018-03" db="EMBL/GenBank/DDBJ databases">
        <title>Draft genome sequence of Rohu Carp (Labeo rohita).</title>
        <authorList>
            <person name="Das P."/>
            <person name="Kushwaha B."/>
            <person name="Joshi C.G."/>
            <person name="Kumar D."/>
            <person name="Nagpure N.S."/>
            <person name="Sahoo L."/>
            <person name="Das S.P."/>
            <person name="Bit A."/>
            <person name="Patnaik S."/>
            <person name="Meher P.K."/>
            <person name="Jayasankar P."/>
            <person name="Koringa P.G."/>
            <person name="Patel N.V."/>
            <person name="Hinsu A.T."/>
            <person name="Kumar R."/>
            <person name="Pandey M."/>
            <person name="Agarwal S."/>
            <person name="Srivastava S."/>
            <person name="Singh M."/>
            <person name="Iquebal M.A."/>
            <person name="Jaiswal S."/>
            <person name="Angadi U.B."/>
            <person name="Kumar N."/>
            <person name="Raza M."/>
            <person name="Shah T.M."/>
            <person name="Rai A."/>
            <person name="Jena J.K."/>
        </authorList>
    </citation>
    <scope>NUCLEOTIDE SEQUENCE [LARGE SCALE GENOMIC DNA]</scope>
    <source>
        <strain evidence="15">DASCIFA01</strain>
        <tissue evidence="15">Testis</tissue>
    </source>
</reference>
<dbReference type="GO" id="GO:0005634">
    <property type="term" value="C:nucleus"/>
    <property type="evidence" value="ECO:0007669"/>
    <property type="project" value="UniProtKB-SubCell"/>
</dbReference>
<evidence type="ECO:0000256" key="11">
    <source>
        <dbReference type="ARBA" id="ARBA00023269"/>
    </source>
</evidence>
<organism evidence="15 16">
    <name type="scientific">Labeo rohita</name>
    <name type="common">Indian major carp</name>
    <name type="synonym">Cyprinus rohita</name>
    <dbReference type="NCBI Taxonomy" id="84645"/>
    <lineage>
        <taxon>Eukaryota</taxon>
        <taxon>Metazoa</taxon>
        <taxon>Chordata</taxon>
        <taxon>Craniata</taxon>
        <taxon>Vertebrata</taxon>
        <taxon>Euteleostomi</taxon>
        <taxon>Actinopterygii</taxon>
        <taxon>Neopterygii</taxon>
        <taxon>Teleostei</taxon>
        <taxon>Ostariophysi</taxon>
        <taxon>Cypriniformes</taxon>
        <taxon>Cyprinidae</taxon>
        <taxon>Labeoninae</taxon>
        <taxon>Labeonini</taxon>
        <taxon>Labeo</taxon>
    </lineage>
</organism>
<evidence type="ECO:0000313" key="16">
    <source>
        <dbReference type="Proteomes" id="UP000290572"/>
    </source>
</evidence>
<feature type="region of interest" description="Disordered" evidence="13">
    <location>
        <begin position="1"/>
        <end position="124"/>
    </location>
</feature>
<dbReference type="STRING" id="84645.A0A498L2I3"/>
<evidence type="ECO:0000256" key="3">
    <source>
        <dbReference type="ARBA" id="ARBA00010343"/>
    </source>
</evidence>
<dbReference type="SMART" id="SM00428">
    <property type="entry name" value="H3"/>
    <property type="match status" value="1"/>
</dbReference>
<dbReference type="GO" id="GO:0003677">
    <property type="term" value="F:DNA binding"/>
    <property type="evidence" value="ECO:0007669"/>
    <property type="project" value="UniProtKB-KW"/>
</dbReference>
<keyword evidence="16" id="KW-1185">Reference proteome</keyword>
<dbReference type="GO" id="GO:0046982">
    <property type="term" value="F:protein heterodimerization activity"/>
    <property type="evidence" value="ECO:0007669"/>
    <property type="project" value="InterPro"/>
</dbReference>
<comment type="similarity">
    <text evidence="3">Belongs to the histone H3 family.</text>
</comment>
<dbReference type="InterPro" id="IPR007125">
    <property type="entry name" value="H2A/H2B/H3"/>
</dbReference>
<dbReference type="GO" id="GO:0000786">
    <property type="term" value="C:nucleosome"/>
    <property type="evidence" value="ECO:0007669"/>
    <property type="project" value="UniProtKB-KW"/>
</dbReference>
<evidence type="ECO:0000256" key="10">
    <source>
        <dbReference type="ARBA" id="ARBA00023242"/>
    </source>
</evidence>
<keyword evidence="4" id="KW-0158">Chromosome</keyword>
<keyword evidence="8" id="KW-0007">Acetylation</keyword>
<dbReference type="PROSITE" id="PS00322">
    <property type="entry name" value="HISTONE_H3_1"/>
    <property type="match status" value="2"/>
</dbReference>
<dbReference type="InterPro" id="IPR009072">
    <property type="entry name" value="Histone-fold"/>
</dbReference>
<dbReference type="Proteomes" id="UP000290572">
    <property type="component" value="Unassembled WGS sequence"/>
</dbReference>